<dbReference type="PANTHER" id="PTHR41775">
    <property type="entry name" value="SECRETED PROTEIN-RELATED"/>
    <property type="match status" value="1"/>
</dbReference>
<dbReference type="Pfam" id="PF18911">
    <property type="entry name" value="PKD_4"/>
    <property type="match status" value="3"/>
</dbReference>
<proteinExistence type="predicted"/>
<gene>
    <name evidence="3" type="ORF">RC083_00150</name>
</gene>
<organism evidence="3 4">
    <name type="scientific">Pseudoalteromonas haloplanktis</name>
    <name type="common">Alteromonas haloplanktis</name>
    <dbReference type="NCBI Taxonomy" id="228"/>
    <lineage>
        <taxon>Bacteria</taxon>
        <taxon>Pseudomonadati</taxon>
        <taxon>Pseudomonadota</taxon>
        <taxon>Gammaproteobacteria</taxon>
        <taxon>Alteromonadales</taxon>
        <taxon>Pseudoalteromonadaceae</taxon>
        <taxon>Pseudoalteromonas</taxon>
    </lineage>
</organism>
<dbReference type="SUPFAM" id="SSF55486">
    <property type="entry name" value="Metalloproteases ('zincins'), catalytic domain"/>
    <property type="match status" value="1"/>
</dbReference>
<reference evidence="3 4" key="1">
    <citation type="submission" date="2023-08" db="EMBL/GenBank/DDBJ databases">
        <title>Pseudoalteromonas haloplanktis LL1 genome.</title>
        <authorList>
            <person name="Wu S."/>
        </authorList>
    </citation>
    <scope>NUCLEOTIDE SEQUENCE [LARGE SCALE GENOMIC DNA]</scope>
    <source>
        <strain evidence="3 4">LL1</strain>
    </source>
</reference>
<comment type="caution">
    <text evidence="3">The sequence shown here is derived from an EMBL/GenBank/DDBJ whole genome shotgun (WGS) entry which is preliminary data.</text>
</comment>
<dbReference type="CDD" id="cd00146">
    <property type="entry name" value="PKD"/>
    <property type="match status" value="3"/>
</dbReference>
<feature type="domain" description="PKD" evidence="2">
    <location>
        <begin position="849"/>
        <end position="906"/>
    </location>
</feature>
<dbReference type="InterPro" id="IPR035986">
    <property type="entry name" value="PKD_dom_sf"/>
</dbReference>
<feature type="transmembrane region" description="Helical" evidence="1">
    <location>
        <begin position="991"/>
        <end position="1010"/>
    </location>
</feature>
<feature type="domain" description="PKD" evidence="2">
    <location>
        <begin position="899"/>
        <end position="966"/>
    </location>
</feature>
<dbReference type="InterPro" id="IPR000601">
    <property type="entry name" value="PKD_dom"/>
</dbReference>
<keyword evidence="4" id="KW-1185">Reference proteome</keyword>
<dbReference type="EMBL" id="JAVIFY010000001">
    <property type="protein sequence ID" value="MDQ9089991.1"/>
    <property type="molecule type" value="Genomic_DNA"/>
</dbReference>
<dbReference type="Pfam" id="PF05547">
    <property type="entry name" value="Peptidase_M6"/>
    <property type="match status" value="1"/>
</dbReference>
<dbReference type="InterPro" id="IPR022409">
    <property type="entry name" value="PKD/Chitinase_dom"/>
</dbReference>
<dbReference type="PROSITE" id="PS50093">
    <property type="entry name" value="PKD"/>
    <property type="match status" value="3"/>
</dbReference>
<dbReference type="NCBIfam" id="TIGR03296">
    <property type="entry name" value="M6dom_TIGR03296"/>
    <property type="match status" value="1"/>
</dbReference>
<evidence type="ECO:0000313" key="4">
    <source>
        <dbReference type="Proteomes" id="UP001226574"/>
    </source>
</evidence>
<keyword evidence="1" id="KW-1133">Transmembrane helix</keyword>
<dbReference type="SUPFAM" id="SSF49299">
    <property type="entry name" value="PKD domain"/>
    <property type="match status" value="3"/>
</dbReference>
<protein>
    <submittedName>
        <fullName evidence="3">Immune inhibitor A</fullName>
    </submittedName>
</protein>
<dbReference type="InterPro" id="IPR008757">
    <property type="entry name" value="Peptidase_M6-like_domain"/>
</dbReference>
<keyword evidence="1" id="KW-0812">Transmembrane</keyword>
<dbReference type="Pfam" id="PF20774">
    <property type="entry name" value="InhA-like_VEG"/>
    <property type="match status" value="1"/>
</dbReference>
<dbReference type="Gene3D" id="2.60.40.10">
    <property type="entry name" value="Immunoglobulins"/>
    <property type="match status" value="3"/>
</dbReference>
<dbReference type="Pfam" id="PF20773">
    <property type="entry name" value="InhA-like_MAM"/>
    <property type="match status" value="1"/>
</dbReference>
<evidence type="ECO:0000259" key="2">
    <source>
        <dbReference type="PROSITE" id="PS50093"/>
    </source>
</evidence>
<name>A0ABU1B6D7_PSEHA</name>
<keyword evidence="1" id="KW-0472">Membrane</keyword>
<sequence length="1015" mass="112044">MMATIQWEVGDKVKNVQWFFVLMLALLTQPTIAKPQSSSPTDIGVINKERILYWLNKRGQLNDHSDTQSLLNDYIGQGGTHLFQKQHIPALLNQQRTIAKRMASVSAQLPNEHKNTVKVLAILVDFADLPHDEHGLVAADTDMYYEDYSIEHYQQMLFSTTGYKGPQQQTLQTAYQYYQQASGESLAFTGNVYGWVRADSKASSYGARQGDNNDIDAPRLVHEAVEKAVAQFNINLADYDLTDLDDLDGDGITNEPDGIIDHVMIFHSSIGEEAGGGVLGTDAIWSHRYYVYGDAEDSTTVISNSDIRLFGYTINPIDAGIGVVVHEFGHDLGLPDEYDLTGSELGEPVALWSVMSGGSWAGFPSGSQPVMFSPYALEYLQNRYQGNWLNQVNISLDEVPNNSQHILQHSSGTSAALNQLKITLPASLESFYQAVEGRFQYYSGSGDNIAHSMAFKIDIPASEVPTYLDLSAYYSIEDHYDYAQVLVNGQAMASQYTKENNPFYEQLGHYISGSSSSVVGRQQPNNYLRHRFDLSDYAGQSITLAFTYKTDVYTNYFGFVVDDLSISQGNKLVWQENAEQVPAVQLTGFSRVGEHIYAKPQHYYLQLRSHLGIDSGLQAEQYSPGLLLWSANEQFSDNNTPEHVGEGFILVVDADQNAITKGASDEVASTTIQLRDAAFSLYGQRQGLGDTELTAITKFTDVNDYSFIEQPASGVKLSPLGFNFSIIDQAVDNSSIELLLGYTAQSGITAVVNDLDVSFEIKGMTLTPTDSFSWQFGDGKSSEELRPDHQYADYGSYTVSFTRIDEQGRQFQETMTLLLTEPLTITGIDTNTDQGTVTAQVVISGGQAPYNYTWQLGDGSTSTGQTISYMYEHSGDYTLHVTVTDANNEMQSFATSVSPKVPFTAQAQYNANRLLVNFNSDLQGGFNNYTYTWDFGDSSTVSRLANPSHTYSEPGSYTVTLTVSDTSPDGLEQTLPVIKLQVAVQKQTASAGSSGGGILWLMLVLLPISLRRRKL</sequence>
<dbReference type="PANTHER" id="PTHR41775:SF1">
    <property type="entry name" value="PEPTIDASE M6-LIKE DOMAIN-CONTAINING PROTEIN"/>
    <property type="match status" value="1"/>
</dbReference>
<evidence type="ECO:0000256" key="1">
    <source>
        <dbReference type="SAM" id="Phobius"/>
    </source>
</evidence>
<accession>A0ABU1B6D7</accession>
<dbReference type="InterPro" id="IPR048665">
    <property type="entry name" value="InhA-like_VEG"/>
</dbReference>
<dbReference type="Proteomes" id="UP001226574">
    <property type="component" value="Unassembled WGS sequence"/>
</dbReference>
<dbReference type="InterPro" id="IPR013783">
    <property type="entry name" value="Ig-like_fold"/>
</dbReference>
<feature type="domain" description="PKD" evidence="2">
    <location>
        <begin position="767"/>
        <end position="826"/>
    </location>
</feature>
<evidence type="ECO:0000313" key="3">
    <source>
        <dbReference type="EMBL" id="MDQ9089991.1"/>
    </source>
</evidence>
<dbReference type="SMART" id="SM00089">
    <property type="entry name" value="PKD"/>
    <property type="match status" value="3"/>
</dbReference>